<organism evidence="2 3">
    <name type="scientific">Hamiltosporidium tvaerminnensis</name>
    <dbReference type="NCBI Taxonomy" id="1176355"/>
    <lineage>
        <taxon>Eukaryota</taxon>
        <taxon>Fungi</taxon>
        <taxon>Fungi incertae sedis</taxon>
        <taxon>Microsporidia</taxon>
        <taxon>Dubosqiidae</taxon>
        <taxon>Hamiltosporidium</taxon>
    </lineage>
</organism>
<proteinExistence type="predicted"/>
<feature type="transmembrane region" description="Helical" evidence="1">
    <location>
        <begin position="256"/>
        <end position="273"/>
    </location>
</feature>
<keyword evidence="1" id="KW-1133">Transmembrane helix</keyword>
<feature type="transmembrane region" description="Helical" evidence="1">
    <location>
        <begin position="91"/>
        <end position="111"/>
    </location>
</feature>
<dbReference type="AlphaFoldDB" id="A0A4Q9L005"/>
<dbReference type="VEuPathDB" id="MicrosporidiaDB:CWI37_0947p0030"/>
<feature type="transmembrane region" description="Helical" evidence="1">
    <location>
        <begin position="123"/>
        <end position="141"/>
    </location>
</feature>
<feature type="transmembrane region" description="Helical" evidence="1">
    <location>
        <begin position="279"/>
        <end position="312"/>
    </location>
</feature>
<feature type="transmembrane region" description="Helical" evidence="1">
    <location>
        <begin position="12"/>
        <end position="29"/>
    </location>
</feature>
<dbReference type="EMBL" id="PITJ01000947">
    <property type="protein sequence ID" value="TBU00629.1"/>
    <property type="molecule type" value="Genomic_DNA"/>
</dbReference>
<sequence>MKIFHQKYILENLIFLLIISYLWINVSLVEKIEILVNILYLYFEFTDCFKNIEILIISYCLVKIEQKYLYKELLYITFYHQCFLSMFSTNIIYYLIYILLIFEIPIQIFYICVDLVLKNFWKLFLYFVFTLIFITLQYFVVSWNNLNFRRKLFHFFLFTIFVTIDSKFDILIEILLFLSVFLTTNKWFNYISRKYKNDKDNGIFPVSHILLICSCFFPKFFISEIRQYEAILICVCILDSFSSIGGLYFKSVDKSIIGSFFGFFVSILLHYLLQNTFDFFLYFLFMSCVEYLTTFNDNIILPFSSILFFNFYY</sequence>
<evidence type="ECO:0000313" key="2">
    <source>
        <dbReference type="EMBL" id="TBU00629.1"/>
    </source>
</evidence>
<gene>
    <name evidence="2" type="ORF">CWI37_0947p0030</name>
</gene>
<evidence type="ECO:0000256" key="1">
    <source>
        <dbReference type="SAM" id="Phobius"/>
    </source>
</evidence>
<protein>
    <recommendedName>
        <fullName evidence="4">Dolichol kinase</fullName>
    </recommendedName>
</protein>
<accession>A0A4Q9L005</accession>
<feature type="transmembrane region" description="Helical" evidence="1">
    <location>
        <begin position="228"/>
        <end position="249"/>
    </location>
</feature>
<evidence type="ECO:0000313" key="3">
    <source>
        <dbReference type="Proteomes" id="UP000292362"/>
    </source>
</evidence>
<keyword evidence="1" id="KW-0472">Membrane</keyword>
<name>A0A4Q9L005_9MICR</name>
<feature type="transmembrane region" description="Helical" evidence="1">
    <location>
        <begin position="203"/>
        <end position="222"/>
    </location>
</feature>
<reference evidence="2 3" key="1">
    <citation type="submission" date="2017-12" db="EMBL/GenBank/DDBJ databases">
        <authorList>
            <person name="Pombert J.-F."/>
            <person name="Haag K.L."/>
            <person name="Ebert D."/>
        </authorList>
    </citation>
    <scope>NUCLEOTIDE SEQUENCE [LARGE SCALE GENOMIC DNA]</scope>
    <source>
        <strain evidence="2">FI-OER-3-3</strain>
    </source>
</reference>
<keyword evidence="1" id="KW-0812">Transmembrane</keyword>
<evidence type="ECO:0008006" key="4">
    <source>
        <dbReference type="Google" id="ProtNLM"/>
    </source>
</evidence>
<feature type="transmembrane region" description="Helical" evidence="1">
    <location>
        <begin position="153"/>
        <end position="182"/>
    </location>
</feature>
<dbReference type="Proteomes" id="UP000292362">
    <property type="component" value="Unassembled WGS sequence"/>
</dbReference>
<comment type="caution">
    <text evidence="2">The sequence shown here is derived from an EMBL/GenBank/DDBJ whole genome shotgun (WGS) entry which is preliminary data.</text>
</comment>